<sequence length="147" mass="16236">MVKLHVERTIAASTDRVFDWLVDPANFTTALTSSIGFTAGYVGDSVPEVGAVREVNGFGTTWFREVITAYDPPRSYSYRVIRAFPSVDHLGATMTFTAFAAATHVDWVSTFKYPVRTGAMVMDAVSSRLVRRSFLGILSRCAEALER</sequence>
<protein>
    <submittedName>
        <fullName evidence="1">Polyketide cyclase</fullName>
    </submittedName>
</protein>
<dbReference type="EMBL" id="LFOD01000032">
    <property type="protein sequence ID" value="KMV15295.1"/>
    <property type="molecule type" value="Genomic_DNA"/>
</dbReference>
<proteinExistence type="predicted"/>
<dbReference type="PATRIC" id="fig|451644.5.peg.5306"/>
<dbReference type="RefSeq" id="WP_019348408.1">
    <property type="nucleotide sequence ID" value="NZ_AGSZ01000706.1"/>
</dbReference>
<comment type="caution">
    <text evidence="1">The sequence shown here is derived from an EMBL/GenBank/DDBJ whole genome shotgun (WGS) entry which is preliminary data.</text>
</comment>
<reference evidence="1 2" key="1">
    <citation type="submission" date="2015-06" db="EMBL/GenBank/DDBJ databases">
        <title>Genome sequence of Mycobacterium conceptionense strain MLE.</title>
        <authorList>
            <person name="Greninger A.L."/>
            <person name="Cunningham G."/>
            <person name="Chiu C.Y."/>
            <person name="Miller S."/>
        </authorList>
    </citation>
    <scope>NUCLEOTIDE SEQUENCE [LARGE SCALE GENOMIC DNA]</scope>
    <source>
        <strain evidence="1 2">MLE</strain>
    </source>
</reference>
<dbReference type="CDD" id="cd07821">
    <property type="entry name" value="PYR_PYL_RCAR_like"/>
    <property type="match status" value="1"/>
</dbReference>
<evidence type="ECO:0000313" key="1">
    <source>
        <dbReference type="EMBL" id="KMV15295.1"/>
    </source>
</evidence>
<name>A0A0J8U4C1_9MYCO</name>
<dbReference type="Gene3D" id="3.30.530.20">
    <property type="match status" value="1"/>
</dbReference>
<dbReference type="OrthoDB" id="4545830at2"/>
<gene>
    <name evidence="1" type="ORF">ACT17_25730</name>
</gene>
<dbReference type="Pfam" id="PF10604">
    <property type="entry name" value="Polyketide_cyc2"/>
    <property type="match status" value="1"/>
</dbReference>
<accession>A0A0J8U4C1</accession>
<evidence type="ECO:0000313" key="2">
    <source>
        <dbReference type="Proteomes" id="UP000037594"/>
    </source>
</evidence>
<dbReference type="SUPFAM" id="SSF55961">
    <property type="entry name" value="Bet v1-like"/>
    <property type="match status" value="1"/>
</dbReference>
<dbReference type="Proteomes" id="UP000037594">
    <property type="component" value="Unassembled WGS sequence"/>
</dbReference>
<dbReference type="InterPro" id="IPR019587">
    <property type="entry name" value="Polyketide_cyclase/dehydratase"/>
</dbReference>
<organism evidence="1 2">
    <name type="scientific">Mycolicibacterium conceptionense</name>
    <dbReference type="NCBI Taxonomy" id="451644"/>
    <lineage>
        <taxon>Bacteria</taxon>
        <taxon>Bacillati</taxon>
        <taxon>Actinomycetota</taxon>
        <taxon>Actinomycetes</taxon>
        <taxon>Mycobacteriales</taxon>
        <taxon>Mycobacteriaceae</taxon>
        <taxon>Mycolicibacterium</taxon>
    </lineage>
</organism>
<dbReference type="InterPro" id="IPR023393">
    <property type="entry name" value="START-like_dom_sf"/>
</dbReference>
<dbReference type="AlphaFoldDB" id="A0A0J8U4C1"/>